<dbReference type="EMBL" id="QYBA01000144">
    <property type="protein sequence ID" value="TKY91704.1"/>
    <property type="molecule type" value="Genomic_DNA"/>
</dbReference>
<organism evidence="1 2">
    <name type="scientific">Candidatus Methanomarinus sp</name>
    <dbReference type="NCBI Taxonomy" id="3386244"/>
    <lineage>
        <taxon>Archaea</taxon>
        <taxon>Methanobacteriati</taxon>
        <taxon>Methanobacteriota</taxon>
        <taxon>Stenosarchaea group</taxon>
        <taxon>Methanomicrobia</taxon>
        <taxon>Methanosarcinales</taxon>
        <taxon>ANME-2 cluster</taxon>
        <taxon>Candidatus Methanocomedenaceae</taxon>
        <taxon>Candidatus Methanomarinus</taxon>
    </lineage>
</organism>
<keyword evidence="1" id="KW-0687">Ribonucleoprotein</keyword>
<comment type="caution">
    <text evidence="1">The sequence shown here is derived from an EMBL/GenBank/DDBJ whole genome shotgun (WGS) entry which is preliminary data.</text>
</comment>
<keyword evidence="1" id="KW-0689">Ribosomal protein</keyword>
<reference evidence="1" key="1">
    <citation type="submission" date="2018-09" db="EMBL/GenBank/DDBJ databases">
        <title>A genomic encyclopedia of anaerobic methanotrophic archaea.</title>
        <authorList>
            <person name="Skennerton C.T."/>
            <person name="Chadwick G.L."/>
            <person name="Laso-Perez R."/>
            <person name="Leu A.O."/>
            <person name="Speth D.R."/>
            <person name="Yu H."/>
            <person name="Morgan-Lang C."/>
            <person name="Hatzenpichler R."/>
            <person name="Goudeau D."/>
            <person name="Malmstrom R."/>
            <person name="Woyke T."/>
            <person name="Hallam S."/>
            <person name="Tyson G.W."/>
            <person name="Wegener G."/>
            <person name="Boetius A."/>
            <person name="Orphan V.J."/>
        </authorList>
    </citation>
    <scope>NUCLEOTIDE SEQUENCE</scope>
    <source>
        <strain evidence="1">CONS3730D10UFb2</strain>
    </source>
</reference>
<evidence type="ECO:0000313" key="2">
    <source>
        <dbReference type="Proteomes" id="UP000315423"/>
    </source>
</evidence>
<name>A0AC61SBC5_9EURY</name>
<sequence>MSIIRHPFITEKATYTIEDNNKLQFIVDINATKDQIIREVEELYDIPVIKVNTMITMKGKKKAIVTFEGEGTASELASKLGIF</sequence>
<proteinExistence type="predicted"/>
<accession>A0AC61SBC5</accession>
<dbReference type="Proteomes" id="UP000315423">
    <property type="component" value="Unassembled WGS sequence"/>
</dbReference>
<protein>
    <submittedName>
        <fullName evidence="1">50S ribosomal protein L23</fullName>
    </submittedName>
</protein>
<gene>
    <name evidence="1" type="ORF">C5S46_04430</name>
</gene>
<evidence type="ECO:0000313" key="1">
    <source>
        <dbReference type="EMBL" id="TKY91704.1"/>
    </source>
</evidence>